<evidence type="ECO:0000256" key="1">
    <source>
        <dbReference type="ARBA" id="ARBA00008591"/>
    </source>
</evidence>
<gene>
    <name evidence="2" type="ORF">ING2E5A_1325</name>
</gene>
<dbReference type="Gene3D" id="1.20.58.220">
    <property type="entry name" value="Phosphate transport system protein phou homolog 2, domain 2"/>
    <property type="match status" value="1"/>
</dbReference>
<dbReference type="EMBL" id="LT608328">
    <property type="protein sequence ID" value="SCM57412.1"/>
    <property type="molecule type" value="Genomic_DNA"/>
</dbReference>
<keyword evidence="3" id="KW-1185">Reference proteome</keyword>
<dbReference type="InterPro" id="IPR038078">
    <property type="entry name" value="PhoU-like_sf"/>
</dbReference>
<dbReference type="PANTHER" id="PTHR37298">
    <property type="entry name" value="UPF0111 PROTEIN YKAA"/>
    <property type="match status" value="1"/>
</dbReference>
<dbReference type="PANTHER" id="PTHR37298:SF1">
    <property type="entry name" value="UPF0111 PROTEIN YKAA"/>
    <property type="match status" value="1"/>
</dbReference>
<dbReference type="Proteomes" id="UP000178485">
    <property type="component" value="Chromosome i"/>
</dbReference>
<reference evidence="2 3" key="1">
    <citation type="submission" date="2016-08" db="EMBL/GenBank/DDBJ databases">
        <authorList>
            <person name="Seilhamer J.J."/>
        </authorList>
    </citation>
    <scope>NUCLEOTIDE SEQUENCE [LARGE SCALE GENOMIC DNA]</scope>
    <source>
        <strain evidence="2">ING2-E5A</strain>
    </source>
</reference>
<comment type="similarity">
    <text evidence="1">Belongs to the UPF0111 family.</text>
</comment>
<name>A0A1G4G6J4_9BACT</name>
<dbReference type="Pfam" id="PF01865">
    <property type="entry name" value="PhoU_div"/>
    <property type="match status" value="1"/>
</dbReference>
<sequence length="215" mass="24873">MNNLFFSRFTPKEPKFFPLLKGIVDVMKSASELMLEFVEKGNHANAADYYKMIKDEERKGDTLSNKIFDELNATFITPFDREDIHNLATKMDDVTDYINSAAKKYFLYNPNEMPAAAREMVGLIIEATVQIENAVNELDVLKKSRKRISEYCQKLHLIENRADDVYDHFLIELFENQKDGIELIKLKEIMFELEKAVDTTEGVGKIIKTIIVKYA</sequence>
<dbReference type="RefSeq" id="WP_071136691.1">
    <property type="nucleotide sequence ID" value="NZ_DUQN01000029.1"/>
</dbReference>
<protein>
    <submittedName>
        <fullName evidence="2">Putative pit accessory protein</fullName>
    </submittedName>
</protein>
<proteinExistence type="inferred from homology"/>
<evidence type="ECO:0000313" key="2">
    <source>
        <dbReference type="EMBL" id="SCM57412.1"/>
    </source>
</evidence>
<dbReference type="STRING" id="1642646.ING2E5A_1325"/>
<organism evidence="2 3">
    <name type="scientific">Petrimonas mucosa</name>
    <dbReference type="NCBI Taxonomy" id="1642646"/>
    <lineage>
        <taxon>Bacteria</taxon>
        <taxon>Pseudomonadati</taxon>
        <taxon>Bacteroidota</taxon>
        <taxon>Bacteroidia</taxon>
        <taxon>Bacteroidales</taxon>
        <taxon>Dysgonomonadaceae</taxon>
        <taxon>Petrimonas</taxon>
    </lineage>
</organism>
<evidence type="ECO:0000313" key="3">
    <source>
        <dbReference type="Proteomes" id="UP000178485"/>
    </source>
</evidence>
<dbReference type="InterPro" id="IPR052912">
    <property type="entry name" value="UPF0111_domain"/>
</dbReference>
<dbReference type="InterPro" id="IPR018445">
    <property type="entry name" value="Put_Phosphate_transp_reg"/>
</dbReference>
<dbReference type="AlphaFoldDB" id="A0A1G4G6J4"/>
<dbReference type="KEGG" id="pmuc:ING2E5A_1325"/>
<accession>A0A1G4G6J4</accession>